<gene>
    <name evidence="1" type="ORF">WMSIL1_LOCUS11544</name>
</gene>
<accession>A0A564Z1T6</accession>
<keyword evidence="2" id="KW-1185">Reference proteome</keyword>
<dbReference type="Proteomes" id="UP000321570">
    <property type="component" value="Unassembled WGS sequence"/>
</dbReference>
<dbReference type="EMBL" id="CABIJS010000555">
    <property type="protein sequence ID" value="VUZ53487.1"/>
    <property type="molecule type" value="Genomic_DNA"/>
</dbReference>
<name>A0A564Z1T6_HYMDI</name>
<organism evidence="1 2">
    <name type="scientific">Hymenolepis diminuta</name>
    <name type="common">Rat tapeworm</name>
    <dbReference type="NCBI Taxonomy" id="6216"/>
    <lineage>
        <taxon>Eukaryota</taxon>
        <taxon>Metazoa</taxon>
        <taxon>Spiralia</taxon>
        <taxon>Lophotrochozoa</taxon>
        <taxon>Platyhelminthes</taxon>
        <taxon>Cestoda</taxon>
        <taxon>Eucestoda</taxon>
        <taxon>Cyclophyllidea</taxon>
        <taxon>Hymenolepididae</taxon>
        <taxon>Hymenolepis</taxon>
    </lineage>
</organism>
<evidence type="ECO:0000313" key="1">
    <source>
        <dbReference type="EMBL" id="VUZ53487.1"/>
    </source>
</evidence>
<sequence>MIRPKNKDFSGTLVVIGEEVFKSQKLDGDAILILFVGKSKGRLVTNSGSVTICKFF</sequence>
<protein>
    <submittedName>
        <fullName evidence="1">Uncharacterized protein</fullName>
    </submittedName>
</protein>
<reference evidence="1 2" key="1">
    <citation type="submission" date="2019-07" db="EMBL/GenBank/DDBJ databases">
        <authorList>
            <person name="Jastrzebski P J."/>
            <person name="Paukszto L."/>
            <person name="Jastrzebski P J."/>
        </authorList>
    </citation>
    <scope>NUCLEOTIDE SEQUENCE [LARGE SCALE GENOMIC DNA]</scope>
    <source>
        <strain evidence="1 2">WMS-il1</strain>
    </source>
</reference>
<evidence type="ECO:0000313" key="2">
    <source>
        <dbReference type="Proteomes" id="UP000321570"/>
    </source>
</evidence>
<dbReference type="AlphaFoldDB" id="A0A564Z1T6"/>
<feature type="non-terminal residue" evidence="1">
    <location>
        <position position="56"/>
    </location>
</feature>
<proteinExistence type="predicted"/>